<dbReference type="InterPro" id="IPR011059">
    <property type="entry name" value="Metal-dep_hydrolase_composite"/>
</dbReference>
<dbReference type="SUPFAM" id="SSF51338">
    <property type="entry name" value="Composite domain of metallo-dependent hydrolases"/>
    <property type="match status" value="1"/>
</dbReference>
<dbReference type="EMBL" id="KZ825894">
    <property type="protein sequence ID" value="PYH93381.1"/>
    <property type="molecule type" value="Genomic_DNA"/>
</dbReference>
<dbReference type="InterPro" id="IPR006680">
    <property type="entry name" value="Amidohydro-rel"/>
</dbReference>
<evidence type="ECO:0000313" key="4">
    <source>
        <dbReference type="Proteomes" id="UP000247810"/>
    </source>
</evidence>
<dbReference type="Gene3D" id="3.20.20.140">
    <property type="entry name" value="Metal-dependent hydrolases"/>
    <property type="match status" value="1"/>
</dbReference>
<dbReference type="VEuPathDB" id="FungiDB:BO71DRAFT_478508"/>
<name>A0A319D823_9EURO</name>
<dbReference type="Gene3D" id="2.30.40.10">
    <property type="entry name" value="Urease, subunit C, domain 1"/>
    <property type="match status" value="2"/>
</dbReference>
<evidence type="ECO:0000256" key="1">
    <source>
        <dbReference type="SAM" id="MobiDB-lite"/>
    </source>
</evidence>
<proteinExistence type="predicted"/>
<feature type="compositionally biased region" description="Pro residues" evidence="1">
    <location>
        <begin position="121"/>
        <end position="131"/>
    </location>
</feature>
<dbReference type="InterPro" id="IPR032466">
    <property type="entry name" value="Metal_Hydrolase"/>
</dbReference>
<dbReference type="STRING" id="1448320.A0A319D823"/>
<protein>
    <submittedName>
        <fullName evidence="3">Amidohydrolase</fullName>
    </submittedName>
</protein>
<reference evidence="3 4" key="1">
    <citation type="submission" date="2018-02" db="EMBL/GenBank/DDBJ databases">
        <title>The genomes of Aspergillus section Nigri reveals drivers in fungal speciation.</title>
        <authorList>
            <consortium name="DOE Joint Genome Institute"/>
            <person name="Vesth T.C."/>
            <person name="Nybo J."/>
            <person name="Theobald S."/>
            <person name="Brandl J."/>
            <person name="Frisvad J.C."/>
            <person name="Nielsen K.F."/>
            <person name="Lyhne E.K."/>
            <person name="Kogle M.E."/>
            <person name="Kuo A."/>
            <person name="Riley R."/>
            <person name="Clum A."/>
            <person name="Nolan M."/>
            <person name="Lipzen A."/>
            <person name="Salamov A."/>
            <person name="Henrissat B."/>
            <person name="Wiebenga A."/>
            <person name="De vries R.P."/>
            <person name="Grigoriev I.V."/>
            <person name="Mortensen U.H."/>
            <person name="Andersen M.R."/>
            <person name="Baker S.E."/>
        </authorList>
    </citation>
    <scope>NUCLEOTIDE SEQUENCE [LARGE SCALE GENOMIC DNA]</scope>
    <source>
        <strain evidence="3 4">CBS 707.79</strain>
    </source>
</reference>
<dbReference type="OrthoDB" id="5595695at2759"/>
<gene>
    <name evidence="3" type="ORF">BO71DRAFT_478508</name>
</gene>
<feature type="region of interest" description="Disordered" evidence="1">
    <location>
        <begin position="96"/>
        <end position="142"/>
    </location>
</feature>
<feature type="compositionally biased region" description="Polar residues" evidence="1">
    <location>
        <begin position="101"/>
        <end position="120"/>
    </location>
</feature>
<dbReference type="CDD" id="cd01299">
    <property type="entry name" value="Met_dep_hydrolase_A"/>
    <property type="match status" value="1"/>
</dbReference>
<dbReference type="SUPFAM" id="SSF51556">
    <property type="entry name" value="Metallo-dependent hydrolases"/>
    <property type="match status" value="1"/>
</dbReference>
<dbReference type="GO" id="GO:0016810">
    <property type="term" value="F:hydrolase activity, acting on carbon-nitrogen (but not peptide) bonds"/>
    <property type="evidence" value="ECO:0007669"/>
    <property type="project" value="InterPro"/>
</dbReference>
<accession>A0A319D823</accession>
<dbReference type="PANTHER" id="PTHR43135:SF3">
    <property type="entry name" value="ALPHA-D-RIBOSE 1-METHYLPHOSPHONATE 5-TRIPHOSPHATE DIPHOSPHATASE"/>
    <property type="match status" value="1"/>
</dbReference>
<dbReference type="Pfam" id="PF01979">
    <property type="entry name" value="Amidohydro_1"/>
    <property type="match status" value="1"/>
</dbReference>
<feature type="domain" description="Amidohydrolase-related" evidence="2">
    <location>
        <begin position="61"/>
        <end position="436"/>
    </location>
</feature>
<evidence type="ECO:0000313" key="3">
    <source>
        <dbReference type="EMBL" id="PYH93381.1"/>
    </source>
</evidence>
<sequence>MTQFTIHTSSLFDPKIKGTRSNVSITVDSVTGLIVRVFERDAQQPPEEVVQPGDIDLRGKYVLPGFVDAHTHVFLYSYDEAGALQQKRDESIVERMVRGSQPLSHSPSSRIHNLQVTTNRPPLPQSTPPTHPSTRDLGSEGMQDFDANLRDAIARGLTPGPRLYVATKVLASTGSFECRTENSAGGHCLPSSAEAVDGVEACRQAVRRRIAAGADIIKFFADYRRRIMRSPPAQQHPYIPSVLHPPQEPNPDYMVFSQEEINMIVAEAKLARCPVSAHCATLEGALGAIEAGVNSIEHAYFATDEMFERMVEKGVILVPTLAIAEKLHAKRFAQILGQVKRAHEMGVRLACGGDTGTYPHGENAREMELVIQAGIPVVDVLEACTVGGWESCGGEMCGRRFGWLEDGAQADVIALGGDPGSDFEALRKVDFVMKDARVWKMDGEAQGMI</sequence>
<evidence type="ECO:0000259" key="2">
    <source>
        <dbReference type="Pfam" id="PF01979"/>
    </source>
</evidence>
<dbReference type="Proteomes" id="UP000247810">
    <property type="component" value="Unassembled WGS sequence"/>
</dbReference>
<keyword evidence="3" id="KW-0378">Hydrolase</keyword>
<dbReference type="InterPro" id="IPR057744">
    <property type="entry name" value="OTAase-like"/>
</dbReference>
<dbReference type="InterPro" id="IPR051781">
    <property type="entry name" value="Metallo-dep_Hydrolase"/>
</dbReference>
<dbReference type="AlphaFoldDB" id="A0A319D823"/>
<keyword evidence="4" id="KW-1185">Reference proteome</keyword>
<organism evidence="3 4">
    <name type="scientific">Aspergillus ellipticus CBS 707.79</name>
    <dbReference type="NCBI Taxonomy" id="1448320"/>
    <lineage>
        <taxon>Eukaryota</taxon>
        <taxon>Fungi</taxon>
        <taxon>Dikarya</taxon>
        <taxon>Ascomycota</taxon>
        <taxon>Pezizomycotina</taxon>
        <taxon>Eurotiomycetes</taxon>
        <taxon>Eurotiomycetidae</taxon>
        <taxon>Eurotiales</taxon>
        <taxon>Aspergillaceae</taxon>
        <taxon>Aspergillus</taxon>
        <taxon>Aspergillus subgen. Circumdati</taxon>
    </lineage>
</organism>
<dbReference type="PANTHER" id="PTHR43135">
    <property type="entry name" value="ALPHA-D-RIBOSE 1-METHYLPHOSPHONATE 5-TRIPHOSPHATE DIPHOSPHATASE"/>
    <property type="match status" value="1"/>
</dbReference>